<keyword evidence="3" id="KW-1185">Reference proteome</keyword>
<dbReference type="EMBL" id="JACHNA010000001">
    <property type="protein sequence ID" value="MBB4735465.1"/>
    <property type="molecule type" value="Genomic_DNA"/>
</dbReference>
<evidence type="ECO:0000313" key="3">
    <source>
        <dbReference type="Proteomes" id="UP000540191"/>
    </source>
</evidence>
<feature type="signal peptide" evidence="1">
    <location>
        <begin position="1"/>
        <end position="38"/>
    </location>
</feature>
<name>A0A7W7M3B8_9MICC</name>
<dbReference type="AlphaFoldDB" id="A0A7W7M3B8"/>
<proteinExistence type="predicted"/>
<evidence type="ECO:0000313" key="2">
    <source>
        <dbReference type="EMBL" id="MBB4735465.1"/>
    </source>
</evidence>
<reference evidence="2 3" key="1">
    <citation type="submission" date="2020-08" db="EMBL/GenBank/DDBJ databases">
        <title>Sequencing the genomes of 1000 actinobacteria strains.</title>
        <authorList>
            <person name="Klenk H.-P."/>
        </authorList>
    </citation>
    <scope>NUCLEOTIDE SEQUENCE [LARGE SCALE GENOMIC DNA]</scope>
    <source>
        <strain evidence="2 3">DSM 23974</strain>
    </source>
</reference>
<feature type="chain" id="PRO_5039498242" evidence="1">
    <location>
        <begin position="39"/>
        <end position="264"/>
    </location>
</feature>
<gene>
    <name evidence="2" type="ORF">HDA30_000973</name>
</gene>
<protein>
    <submittedName>
        <fullName evidence="2">Uncharacterized protein</fullName>
    </submittedName>
</protein>
<evidence type="ECO:0000256" key="1">
    <source>
        <dbReference type="SAM" id="SignalP"/>
    </source>
</evidence>
<comment type="caution">
    <text evidence="2">The sequence shown here is derived from an EMBL/GenBank/DDBJ whole genome shotgun (WGS) entry which is preliminary data.</text>
</comment>
<dbReference type="InterPro" id="IPR006311">
    <property type="entry name" value="TAT_signal"/>
</dbReference>
<sequence length="264" mass="28741">MHVSESTVHRTISRRRVAAGVAWAAPAVAAAAAAPALAGSVPTPTEPPVLSSQLWFSGRGVADPYTSTCSVPDMRGTQGACGAPTSDYPWRTRFQMYGTDDVITSDQGSCTRESWISVTNLTAEQLTGPITLTFWRPEHPEWDDNIRDWYPGRNDSGAWSVPVRTSTPPVQPFSGTFAAYRMYEYQTTLSLEEARMFMLSDGQGGITLDMSAAGAAMSFYSDCFADSYQITQAFLDAYGRLGRYVLTVPTTEGDLVKDTGFYTS</sequence>
<keyword evidence="1" id="KW-0732">Signal</keyword>
<dbReference type="Proteomes" id="UP000540191">
    <property type="component" value="Unassembled WGS sequence"/>
</dbReference>
<accession>A0A7W7M3B8</accession>
<dbReference type="PROSITE" id="PS51318">
    <property type="entry name" value="TAT"/>
    <property type="match status" value="1"/>
</dbReference>
<organism evidence="2 3">
    <name type="scientific">Micrococcus cohnii</name>
    <dbReference type="NCBI Taxonomy" id="993416"/>
    <lineage>
        <taxon>Bacteria</taxon>
        <taxon>Bacillati</taxon>
        <taxon>Actinomycetota</taxon>
        <taxon>Actinomycetes</taxon>
        <taxon>Micrococcales</taxon>
        <taxon>Micrococcaceae</taxon>
        <taxon>Micrococcus</taxon>
    </lineage>
</organism>